<protein>
    <submittedName>
        <fullName evidence="2">Type IV secretory system conjugative DNA transfer family protein</fullName>
    </submittedName>
</protein>
<gene>
    <name evidence="1" type="ORF">JHC10_01350</name>
    <name evidence="2" type="ORF">JHC11_12190</name>
</gene>
<evidence type="ECO:0000313" key="4">
    <source>
        <dbReference type="Proteomes" id="UP000655994"/>
    </source>
</evidence>
<dbReference type="PROSITE" id="PS51257">
    <property type="entry name" value="PROKAR_LIPOPROTEIN"/>
    <property type="match status" value="1"/>
</dbReference>
<dbReference type="EMBL" id="JAEMOP010000009">
    <property type="protein sequence ID" value="MBJ7316745.1"/>
    <property type="molecule type" value="Genomic_DNA"/>
</dbReference>
<evidence type="ECO:0000313" key="1">
    <source>
        <dbReference type="EMBL" id="MBJ7265581.1"/>
    </source>
</evidence>
<dbReference type="InterPro" id="IPR031618">
    <property type="entry name" value="T4SS_TraI"/>
</dbReference>
<evidence type="ECO:0000313" key="3">
    <source>
        <dbReference type="Proteomes" id="UP000621390"/>
    </source>
</evidence>
<reference evidence="2 4" key="1">
    <citation type="submission" date="2020-09" db="EMBL/GenBank/DDBJ databases">
        <title>Draft Genomes of Bacterial Isolates from North Pond Shallow Sediments.</title>
        <authorList>
            <person name="Kiel Reese B."/>
            <person name="Mullis M."/>
            <person name="Weisend R.E."/>
        </authorList>
    </citation>
    <scope>NUCLEOTIDE SEQUENCE</scope>
    <source>
        <strain evidence="2">KJE-2</strain>
        <strain evidence="1 4">KJE-3</strain>
    </source>
</reference>
<keyword evidence="4" id="KW-1185">Reference proteome</keyword>
<sequence length="294" mass="34003">MRLPIIIWGALLMAGCSTPPKQNEPIQMVTSSKEDIIDYYENYQPDLTSAPGNENLSIVKQEATAVGISAGRFYASNEINNFLERHKEKLDQVDFKLVMIKRKNYYIVPPVITVTNSTRALDDARRYIKINDETIRIESDPRFVVELPSWRDFLMLQPKSPRHPTDAFLPENEQERKVWKRAFNQGFKTGIKLAEQTFDNKWANLLKTFQGMQLYHVFRERNIVTAPRVEETYAPVVGGGQELVLEESTVEIVVNPRLNANRFSWRSIPRLPDISHLFPRGLHINYDADDYNGF</sequence>
<name>A0A8I1GB17_9GAMM</name>
<accession>A0A8I1GB17</accession>
<dbReference type="Pfam" id="PF16932">
    <property type="entry name" value="T4SS_TraI"/>
    <property type="match status" value="1"/>
</dbReference>
<dbReference type="Proteomes" id="UP000621390">
    <property type="component" value="Unassembled WGS sequence"/>
</dbReference>
<evidence type="ECO:0000313" key="2">
    <source>
        <dbReference type="EMBL" id="MBJ7316745.1"/>
    </source>
</evidence>
<dbReference type="AlphaFoldDB" id="A0A8I1GB17"/>
<comment type="caution">
    <text evidence="2">The sequence shown here is derived from an EMBL/GenBank/DDBJ whole genome shotgun (WGS) entry which is preliminary data.</text>
</comment>
<proteinExistence type="predicted"/>
<dbReference type="EMBL" id="JAEMOS010000002">
    <property type="protein sequence ID" value="MBJ7265581.1"/>
    <property type="molecule type" value="Genomic_DNA"/>
</dbReference>
<dbReference type="RefSeq" id="WP_199493484.1">
    <property type="nucleotide sequence ID" value="NZ_JAEMOP010000009.1"/>
</dbReference>
<dbReference type="Proteomes" id="UP000655994">
    <property type="component" value="Unassembled WGS sequence"/>
</dbReference>
<organism evidence="2 3">
    <name type="scientific">Idiomarina abyssalis</name>
    <dbReference type="NCBI Taxonomy" id="86102"/>
    <lineage>
        <taxon>Bacteria</taxon>
        <taxon>Pseudomonadati</taxon>
        <taxon>Pseudomonadota</taxon>
        <taxon>Gammaproteobacteria</taxon>
        <taxon>Alteromonadales</taxon>
        <taxon>Idiomarinaceae</taxon>
        <taxon>Idiomarina</taxon>
    </lineage>
</organism>